<accession>A0ABQ1VAW1</accession>
<dbReference type="Pfam" id="PF01522">
    <property type="entry name" value="Polysacc_deac_1"/>
    <property type="match status" value="1"/>
</dbReference>
<proteinExistence type="predicted"/>
<sequence>MSFLVISLDFELHWGIFDKVSLAEKKGDFIRTKAVIPKVLEAFERHGVAATWATVGMLLTESSEEWEHYSPEYLPAYQNPQLSPYRWIAQHAYDPAVHSGFSLVKQLLQTPNQELGSHTFSHYYTCEPGQELEQFRSDLKVARRIAQEKCGVNLKSLVFPRNQFGQNSLKVCKDEGFTVVRVNPSNWFWKDPQNAGMMDRIFRTGDTLFPLGKSTSFPTRVVLGSKDSPIQLPASRLLRPYSKTIRPLNKLRINRIISEMTYAAKHNLAYHLWWHPHNFGHAPEESMRELYQLLDTFTKLKDQYGMRSVNMGQLAAELKSKKSFGLI</sequence>
<evidence type="ECO:0000259" key="1">
    <source>
        <dbReference type="Pfam" id="PF01522"/>
    </source>
</evidence>
<evidence type="ECO:0000313" key="3">
    <source>
        <dbReference type="Proteomes" id="UP000647339"/>
    </source>
</evidence>
<reference evidence="3" key="1">
    <citation type="journal article" date="2019" name="Int. J. Syst. Evol. Microbiol.">
        <title>The Global Catalogue of Microorganisms (GCM) 10K type strain sequencing project: providing services to taxonomists for standard genome sequencing and annotation.</title>
        <authorList>
            <consortium name="The Broad Institute Genomics Platform"/>
            <consortium name="The Broad Institute Genome Sequencing Center for Infectious Disease"/>
            <person name="Wu L."/>
            <person name="Ma J."/>
        </authorList>
    </citation>
    <scope>NUCLEOTIDE SEQUENCE [LARGE SCALE GENOMIC DNA]</scope>
    <source>
        <strain evidence="3">CGMCC 1.15407</strain>
    </source>
</reference>
<gene>
    <name evidence="2" type="ORF">GCM10011339_39290</name>
</gene>
<dbReference type="InterPro" id="IPR002509">
    <property type="entry name" value="NODB_dom"/>
</dbReference>
<dbReference type="Proteomes" id="UP000647339">
    <property type="component" value="Unassembled WGS sequence"/>
</dbReference>
<name>A0ABQ1VAW1_9BACT</name>
<keyword evidence="3" id="KW-1185">Reference proteome</keyword>
<dbReference type="EMBL" id="BMIU01000026">
    <property type="protein sequence ID" value="GGF46882.1"/>
    <property type="molecule type" value="Genomic_DNA"/>
</dbReference>
<organism evidence="2 3">
    <name type="scientific">Echinicola rosea</name>
    <dbReference type="NCBI Taxonomy" id="1807691"/>
    <lineage>
        <taxon>Bacteria</taxon>
        <taxon>Pseudomonadati</taxon>
        <taxon>Bacteroidota</taxon>
        <taxon>Cytophagia</taxon>
        <taxon>Cytophagales</taxon>
        <taxon>Cyclobacteriaceae</taxon>
        <taxon>Echinicola</taxon>
    </lineage>
</organism>
<dbReference type="SUPFAM" id="SSF88713">
    <property type="entry name" value="Glycoside hydrolase/deacetylase"/>
    <property type="match status" value="1"/>
</dbReference>
<dbReference type="InterPro" id="IPR011330">
    <property type="entry name" value="Glyco_hydro/deAcase_b/a-brl"/>
</dbReference>
<dbReference type="RefSeq" id="WP_137402913.1">
    <property type="nucleotide sequence ID" value="NZ_BMIU01000026.1"/>
</dbReference>
<feature type="domain" description="NodB homology" evidence="1">
    <location>
        <begin position="33"/>
        <end position="180"/>
    </location>
</feature>
<comment type="caution">
    <text evidence="2">The sequence shown here is derived from an EMBL/GenBank/DDBJ whole genome shotgun (WGS) entry which is preliminary data.</text>
</comment>
<protein>
    <recommendedName>
        <fullName evidence="1">NodB homology domain-containing protein</fullName>
    </recommendedName>
</protein>
<evidence type="ECO:0000313" key="2">
    <source>
        <dbReference type="EMBL" id="GGF46882.1"/>
    </source>
</evidence>
<dbReference type="Gene3D" id="3.20.20.370">
    <property type="entry name" value="Glycoside hydrolase/deacetylase"/>
    <property type="match status" value="1"/>
</dbReference>